<dbReference type="Proteomes" id="UP000016660">
    <property type="component" value="Unassembled WGS sequence"/>
</dbReference>
<protein>
    <submittedName>
        <fullName evidence="1">Uncharacterized protein</fullName>
    </submittedName>
</protein>
<sequence length="52" mass="5962">MSKAKFVHARGEKSHFEKELLGDESLLPFHLIIYSSQIIEIETAFALICKIE</sequence>
<gene>
    <name evidence="1" type="ORF">HMPREF0653_01768</name>
</gene>
<dbReference type="RefSeq" id="WP_021669762.1">
    <property type="nucleotide sequence ID" value="NZ_KI259463.1"/>
</dbReference>
<evidence type="ECO:0000313" key="2">
    <source>
        <dbReference type="Proteomes" id="UP000016660"/>
    </source>
</evidence>
<evidence type="ECO:0000313" key="1">
    <source>
        <dbReference type="EMBL" id="ERJ75775.1"/>
    </source>
</evidence>
<organism evidence="1 2">
    <name type="scientific">Prevotella disiens JCM 6334 = ATCC 29426</name>
    <dbReference type="NCBI Taxonomy" id="1235811"/>
    <lineage>
        <taxon>Bacteria</taxon>
        <taxon>Pseudomonadati</taxon>
        <taxon>Bacteroidota</taxon>
        <taxon>Bacteroidia</taxon>
        <taxon>Bacteroidales</taxon>
        <taxon>Prevotellaceae</taxon>
        <taxon>Prevotella</taxon>
    </lineage>
</organism>
<reference evidence="1 2" key="1">
    <citation type="submission" date="2013-06" db="EMBL/GenBank/DDBJ databases">
        <authorList>
            <person name="Weinstock G."/>
            <person name="Sodergren E."/>
            <person name="Lobos E.A."/>
            <person name="Fulton L."/>
            <person name="Fulton R."/>
            <person name="Courtney L."/>
            <person name="Fronick C."/>
            <person name="O'Laughlin M."/>
            <person name="Godfrey J."/>
            <person name="Wilson R.M."/>
            <person name="Miner T."/>
            <person name="Farmer C."/>
            <person name="Delehaunty K."/>
            <person name="Cordes M."/>
            <person name="Minx P."/>
            <person name="Tomlinson C."/>
            <person name="Chen J."/>
            <person name="Wollam A."/>
            <person name="Pepin K.H."/>
            <person name="Bhonagiri V."/>
            <person name="Zhang X."/>
            <person name="Warren W."/>
            <person name="Mitreva M."/>
            <person name="Mardis E.R."/>
            <person name="Wilson R.K."/>
        </authorList>
    </citation>
    <scope>NUCLEOTIDE SEQUENCE [LARGE SCALE GENOMIC DNA]</scope>
    <source>
        <strain evidence="1 2">ATCC 29426</strain>
    </source>
</reference>
<keyword evidence="2" id="KW-1185">Reference proteome</keyword>
<dbReference type="EMBL" id="AWUY01000158">
    <property type="protein sequence ID" value="ERJ75775.1"/>
    <property type="molecule type" value="Genomic_DNA"/>
</dbReference>
<comment type="caution">
    <text evidence="1">The sequence shown here is derived from an EMBL/GenBank/DDBJ whole genome shotgun (WGS) entry which is preliminary data.</text>
</comment>
<accession>A0ABN0NR16</accession>
<proteinExistence type="predicted"/>
<name>A0ABN0NR16_9BACT</name>